<dbReference type="Pfam" id="PF12796">
    <property type="entry name" value="Ank_2"/>
    <property type="match status" value="2"/>
</dbReference>
<gene>
    <name evidence="5" type="ORF">PROQFM164_S01g001722</name>
</gene>
<dbReference type="Gene3D" id="1.20.1280.50">
    <property type="match status" value="1"/>
</dbReference>
<dbReference type="SUPFAM" id="SSF48403">
    <property type="entry name" value="Ankyrin repeat"/>
    <property type="match status" value="1"/>
</dbReference>
<dbReference type="CDD" id="cd09917">
    <property type="entry name" value="F-box_SF"/>
    <property type="match status" value="1"/>
</dbReference>
<dbReference type="SMART" id="SM00248">
    <property type="entry name" value="ANK"/>
    <property type="match status" value="6"/>
</dbReference>
<evidence type="ECO:0000313" key="6">
    <source>
        <dbReference type="Proteomes" id="UP000030686"/>
    </source>
</evidence>
<evidence type="ECO:0000256" key="2">
    <source>
        <dbReference type="ARBA" id="ARBA00023043"/>
    </source>
</evidence>
<feature type="repeat" description="ANK" evidence="3">
    <location>
        <begin position="190"/>
        <end position="226"/>
    </location>
</feature>
<dbReference type="STRING" id="1365484.W6PVV4"/>
<dbReference type="Proteomes" id="UP000030686">
    <property type="component" value="Unassembled WGS sequence"/>
</dbReference>
<feature type="domain" description="F-box" evidence="4">
    <location>
        <begin position="1"/>
        <end position="46"/>
    </location>
</feature>
<keyword evidence="6" id="KW-1185">Reference proteome</keyword>
<evidence type="ECO:0000256" key="1">
    <source>
        <dbReference type="ARBA" id="ARBA00022737"/>
    </source>
</evidence>
<keyword evidence="2 3" id="KW-0040">ANK repeat</keyword>
<dbReference type="Pfam" id="PF12937">
    <property type="entry name" value="F-box-like"/>
    <property type="match status" value="1"/>
</dbReference>
<reference evidence="5" key="1">
    <citation type="journal article" date="2014" name="Nat. Commun.">
        <title>Multiple recent horizontal transfers of a large genomic region in cheese making fungi.</title>
        <authorList>
            <person name="Cheeseman K."/>
            <person name="Ropars J."/>
            <person name="Renault P."/>
            <person name="Dupont J."/>
            <person name="Gouzy J."/>
            <person name="Branca A."/>
            <person name="Abraham A.L."/>
            <person name="Ceppi M."/>
            <person name="Conseiller E."/>
            <person name="Debuchy R."/>
            <person name="Malagnac F."/>
            <person name="Goarin A."/>
            <person name="Silar P."/>
            <person name="Lacoste S."/>
            <person name="Sallet E."/>
            <person name="Bensimon A."/>
            <person name="Giraud T."/>
            <person name="Brygoo Y."/>
        </authorList>
    </citation>
    <scope>NUCLEOTIDE SEQUENCE [LARGE SCALE GENOMIC DNA]</scope>
    <source>
        <strain evidence="5">FM164</strain>
    </source>
</reference>
<evidence type="ECO:0000256" key="3">
    <source>
        <dbReference type="PROSITE-ProRule" id="PRU00023"/>
    </source>
</evidence>
<dbReference type="InterPro" id="IPR002110">
    <property type="entry name" value="Ankyrin_rpt"/>
</dbReference>
<dbReference type="Pfam" id="PF00023">
    <property type="entry name" value="Ank"/>
    <property type="match status" value="1"/>
</dbReference>
<dbReference type="SMART" id="SM00256">
    <property type="entry name" value="FBOX"/>
    <property type="match status" value="1"/>
</dbReference>
<dbReference type="OMA" id="WRRLEWF"/>
<evidence type="ECO:0000313" key="5">
    <source>
        <dbReference type="EMBL" id="CDM27911.1"/>
    </source>
</evidence>
<dbReference type="PANTHER" id="PTHR24198">
    <property type="entry name" value="ANKYRIN REPEAT AND PROTEIN KINASE DOMAIN-CONTAINING PROTEIN"/>
    <property type="match status" value="1"/>
</dbReference>
<protein>
    <submittedName>
        <fullName evidence="5">F-box domain, cyclin-like</fullName>
    </submittedName>
</protein>
<dbReference type="InterPro" id="IPR001810">
    <property type="entry name" value="F-box_dom"/>
</dbReference>
<dbReference type="InterPro" id="IPR036770">
    <property type="entry name" value="Ankyrin_rpt-contain_sf"/>
</dbReference>
<organism evidence="5 6">
    <name type="scientific">Penicillium roqueforti (strain FM164)</name>
    <dbReference type="NCBI Taxonomy" id="1365484"/>
    <lineage>
        <taxon>Eukaryota</taxon>
        <taxon>Fungi</taxon>
        <taxon>Dikarya</taxon>
        <taxon>Ascomycota</taxon>
        <taxon>Pezizomycotina</taxon>
        <taxon>Eurotiomycetes</taxon>
        <taxon>Eurotiomycetidae</taxon>
        <taxon>Eurotiales</taxon>
        <taxon>Aspergillaceae</taxon>
        <taxon>Penicillium</taxon>
    </lineage>
</organism>
<dbReference type="OrthoDB" id="366390at2759"/>
<sequence>MTTLSELPNEMLLEISLHLDYRDLNAFTRVSRHFHALSNRNLYKAIAKDSPGKSIAWAAEKGKEASARKLLQMCGSKILDDLPIFEGQEPIRIAAWKGHTNIVELFLPYCIQHDTEKEGDLFNRTLKAAVTSEHAAVVKLLLEHKADCKTNSHDRHAAIPLCKAVELGHVSIVRLFLEYNYCSLDTYDLRGMTPLAVAAATRPSPANLEIAQLLVGAGADLYIYDKLLLEAAGSDNLPVMKLLLANNLHWRQLGWLEVLWEFSRPRDNHEMGSLLLSWIDVDRILKYGNLQRCYLLKGAIVNRLDDLLEKVLKESSVLDKDHQPNRRAVHFCPLSLAVCYGRPRAVKLLLDHGADPSGEGNSRPVQLALEKGKDTMARLLFDKGATFDPDMCFGSSEYRQLLKLRMARVQRRPVSQEL</sequence>
<proteinExistence type="predicted"/>
<dbReference type="PANTHER" id="PTHR24198:SF165">
    <property type="entry name" value="ANKYRIN REPEAT-CONTAINING PROTEIN-RELATED"/>
    <property type="match status" value="1"/>
</dbReference>
<feature type="repeat" description="ANK" evidence="3">
    <location>
        <begin position="333"/>
        <end position="361"/>
    </location>
</feature>
<dbReference type="PROSITE" id="PS50181">
    <property type="entry name" value="FBOX"/>
    <property type="match status" value="1"/>
</dbReference>
<dbReference type="AlphaFoldDB" id="W6PVV4"/>
<evidence type="ECO:0000259" key="4">
    <source>
        <dbReference type="PROSITE" id="PS50181"/>
    </source>
</evidence>
<dbReference type="SUPFAM" id="SSF81383">
    <property type="entry name" value="F-box domain"/>
    <property type="match status" value="1"/>
</dbReference>
<accession>W6PVV4</accession>
<name>W6PVV4_PENRF</name>
<dbReference type="EMBL" id="HG792015">
    <property type="protein sequence ID" value="CDM27911.1"/>
    <property type="molecule type" value="Genomic_DNA"/>
</dbReference>
<dbReference type="Gene3D" id="1.25.40.20">
    <property type="entry name" value="Ankyrin repeat-containing domain"/>
    <property type="match status" value="2"/>
</dbReference>
<dbReference type="PROSITE" id="PS50088">
    <property type="entry name" value="ANK_REPEAT"/>
    <property type="match status" value="2"/>
</dbReference>
<dbReference type="InterPro" id="IPR036047">
    <property type="entry name" value="F-box-like_dom_sf"/>
</dbReference>
<keyword evidence="1" id="KW-0677">Repeat</keyword>